<dbReference type="InterPro" id="IPR001288">
    <property type="entry name" value="Translation_initiation_fac_3"/>
</dbReference>
<gene>
    <name evidence="5" type="ORF">Ptr86124_004507</name>
</gene>
<feature type="compositionally biased region" description="Basic and acidic residues" evidence="4">
    <location>
        <begin position="261"/>
        <end position="271"/>
    </location>
</feature>
<dbReference type="GO" id="GO:0005739">
    <property type="term" value="C:mitochondrion"/>
    <property type="evidence" value="ECO:0007669"/>
    <property type="project" value="TreeGrafter"/>
</dbReference>
<dbReference type="SUPFAM" id="SSF55200">
    <property type="entry name" value="Translation initiation factor IF3, C-terminal domain"/>
    <property type="match status" value="1"/>
</dbReference>
<dbReference type="EMBL" id="NRDI02000005">
    <property type="protein sequence ID" value="KAI1515970.1"/>
    <property type="molecule type" value="Genomic_DNA"/>
</dbReference>
<keyword evidence="3" id="KW-0648">Protein biosynthesis</keyword>
<dbReference type="PANTHER" id="PTHR10938:SF0">
    <property type="entry name" value="TRANSLATION INITIATION FACTOR IF-3, MITOCHONDRIAL"/>
    <property type="match status" value="1"/>
</dbReference>
<comment type="similarity">
    <text evidence="1">Belongs to the IF-3 family.</text>
</comment>
<name>A0A922NHV1_9PLEO</name>
<dbReference type="Gene3D" id="3.10.20.80">
    <property type="entry name" value="Translation initiation factor 3 (IF-3), N-terminal domain"/>
    <property type="match status" value="1"/>
</dbReference>
<evidence type="ECO:0000256" key="3">
    <source>
        <dbReference type="ARBA" id="ARBA00022917"/>
    </source>
</evidence>
<keyword evidence="2 5" id="KW-0396">Initiation factor</keyword>
<dbReference type="GO" id="GO:0043022">
    <property type="term" value="F:ribosome binding"/>
    <property type="evidence" value="ECO:0007669"/>
    <property type="project" value="TreeGrafter"/>
</dbReference>
<dbReference type="Proteomes" id="UP000249757">
    <property type="component" value="Unassembled WGS sequence"/>
</dbReference>
<proteinExistence type="inferred from homology"/>
<dbReference type="OMA" id="GTQTKAM"/>
<dbReference type="InterPro" id="IPR036788">
    <property type="entry name" value="T_IF-3_C_sf"/>
</dbReference>
<dbReference type="AlphaFoldDB" id="A0A922NHV1"/>
<dbReference type="GO" id="GO:0070124">
    <property type="term" value="P:mitochondrial translational initiation"/>
    <property type="evidence" value="ECO:0007669"/>
    <property type="project" value="TreeGrafter"/>
</dbReference>
<accession>A0A922NHV1</accession>
<evidence type="ECO:0000256" key="4">
    <source>
        <dbReference type="SAM" id="MobiDB-lite"/>
    </source>
</evidence>
<evidence type="ECO:0000313" key="5">
    <source>
        <dbReference type="EMBL" id="KAI1515970.1"/>
    </source>
</evidence>
<feature type="region of interest" description="Disordered" evidence="4">
    <location>
        <begin position="261"/>
        <end position="287"/>
    </location>
</feature>
<dbReference type="PANTHER" id="PTHR10938">
    <property type="entry name" value="TRANSLATION INITIATION FACTOR IF-3"/>
    <property type="match status" value="1"/>
</dbReference>
<dbReference type="GO" id="GO:0003743">
    <property type="term" value="F:translation initiation factor activity"/>
    <property type="evidence" value="ECO:0007669"/>
    <property type="project" value="UniProtKB-KW"/>
</dbReference>
<dbReference type="InterPro" id="IPR036787">
    <property type="entry name" value="T_IF-3_N_sf"/>
</dbReference>
<dbReference type="GO" id="GO:0032790">
    <property type="term" value="P:ribosome disassembly"/>
    <property type="evidence" value="ECO:0007669"/>
    <property type="project" value="TreeGrafter"/>
</dbReference>
<dbReference type="Gene3D" id="3.30.110.10">
    <property type="entry name" value="Translation initiation factor 3 (IF-3), C-terminal domain"/>
    <property type="match status" value="1"/>
</dbReference>
<keyword evidence="6" id="KW-1185">Reference proteome</keyword>
<dbReference type="SUPFAM" id="SSF54364">
    <property type="entry name" value="Translation initiation factor IF3, N-terminal domain"/>
    <property type="match status" value="1"/>
</dbReference>
<comment type="caution">
    <text evidence="5">The sequence shown here is derived from an EMBL/GenBank/DDBJ whole genome shotgun (WGS) entry which is preliminary data.</text>
</comment>
<sequence length="287" mass="31884">MPPSHIPSTSRALYRVFIAPTLRSTTSIPLIYAPAFAPPISTPTAIAASTPSLTSRTCIRTVKYTKDTRRHAISDHFVIDSAINSEYINLVNEKGEFTPGVPLVEALTSYNRVTYHLVEVNPGKVDEFDRPDPDHPPTCRIMTKIELREQHQRKLELIRKQEKGDSAKTLEINWAIAKGDLGHRLERVRKFLKQGRKVEVTLKAEGRKGSVKKATPEEAEAVLQAVRDVVAECKGASEMKSEGTVGGLMLLVLKGKKIEGEDKKSKKNRYEETDEVENTGGAEQKVA</sequence>
<protein>
    <submittedName>
        <fullName evidence="5">Translation initiation factor</fullName>
    </submittedName>
</protein>
<dbReference type="OrthoDB" id="21573at2759"/>
<evidence type="ECO:0000256" key="1">
    <source>
        <dbReference type="ARBA" id="ARBA00005439"/>
    </source>
</evidence>
<organism evidence="5 6">
    <name type="scientific">Pyrenophora tritici-repentis</name>
    <dbReference type="NCBI Taxonomy" id="45151"/>
    <lineage>
        <taxon>Eukaryota</taxon>
        <taxon>Fungi</taxon>
        <taxon>Dikarya</taxon>
        <taxon>Ascomycota</taxon>
        <taxon>Pezizomycotina</taxon>
        <taxon>Dothideomycetes</taxon>
        <taxon>Pleosporomycetidae</taxon>
        <taxon>Pleosporales</taxon>
        <taxon>Pleosporineae</taxon>
        <taxon>Pleosporaceae</taxon>
        <taxon>Pyrenophora</taxon>
    </lineage>
</organism>
<reference evidence="6" key="1">
    <citation type="journal article" date="2022" name="Microb. Genom.">
        <title>A global pangenome for the wheat fungal pathogen Pyrenophora tritici-repentis and prediction of effector protein structural homology.</title>
        <authorList>
            <person name="Moolhuijzen P.M."/>
            <person name="See P.T."/>
            <person name="Shi G."/>
            <person name="Powell H.R."/>
            <person name="Cockram J."/>
            <person name="Jorgensen L.N."/>
            <person name="Benslimane H."/>
            <person name="Strelkov S.E."/>
            <person name="Turner J."/>
            <person name="Liu Z."/>
            <person name="Moffat C.S."/>
        </authorList>
    </citation>
    <scope>NUCLEOTIDE SEQUENCE [LARGE SCALE GENOMIC DNA]</scope>
</reference>
<evidence type="ECO:0000256" key="2">
    <source>
        <dbReference type="ARBA" id="ARBA00022540"/>
    </source>
</evidence>
<evidence type="ECO:0000313" key="6">
    <source>
        <dbReference type="Proteomes" id="UP000249757"/>
    </source>
</evidence>